<dbReference type="Pfam" id="PF03466">
    <property type="entry name" value="LysR_substrate"/>
    <property type="match status" value="1"/>
</dbReference>
<dbReference type="InterPro" id="IPR036390">
    <property type="entry name" value="WH_DNA-bd_sf"/>
</dbReference>
<dbReference type="Gene3D" id="1.10.10.10">
    <property type="entry name" value="Winged helix-like DNA-binding domain superfamily/Winged helix DNA-binding domain"/>
    <property type="match status" value="1"/>
</dbReference>
<sequence>MKRNNIPPLNALRIFDIAAKSHSLSEAAHELGLTHGAVSRQIKLLEDWLGQSLFIRDGQRLVATEYAKYYAAEISSAFDLIGDATIRFGKSPTAKVIRINAQTTLASRWLIPLLPKFYEQYPKIEIAIETSDTDTQLTQFGFDILIRRDSMNKLPWAHFRKISLFQEKLTLIASPELLKSTPLISLNDLEKHIIISSKTRNGEWENWLEKAGVKELTPLHYQRFDHFHICLQAVIDGLGVCIGGMPTLTNALNKGLIDIPLPINIPGSHYSMWIPPNAERPIELEIVLDWLQAEAQSSNHLK</sequence>
<dbReference type="PANTHER" id="PTHR30537:SF74">
    <property type="entry name" value="HTH-TYPE TRANSCRIPTIONAL REGULATOR TRPI"/>
    <property type="match status" value="1"/>
</dbReference>
<dbReference type="InterPro" id="IPR058163">
    <property type="entry name" value="LysR-type_TF_proteobact-type"/>
</dbReference>
<dbReference type="InterPro" id="IPR000847">
    <property type="entry name" value="LysR_HTH_N"/>
</dbReference>
<evidence type="ECO:0000256" key="1">
    <source>
        <dbReference type="ARBA" id="ARBA00009437"/>
    </source>
</evidence>
<evidence type="ECO:0000256" key="4">
    <source>
        <dbReference type="ARBA" id="ARBA00023163"/>
    </source>
</evidence>
<comment type="similarity">
    <text evidence="1">Belongs to the LysR transcriptional regulatory family.</text>
</comment>
<keyword evidence="2" id="KW-0805">Transcription regulation</keyword>
<protein>
    <submittedName>
        <fullName evidence="6">Gcv operon activator</fullName>
    </submittedName>
</protein>
<evidence type="ECO:0000313" key="7">
    <source>
        <dbReference type="Proteomes" id="UP000255129"/>
    </source>
</evidence>
<dbReference type="GO" id="GO:0003700">
    <property type="term" value="F:DNA-binding transcription factor activity"/>
    <property type="evidence" value="ECO:0007669"/>
    <property type="project" value="InterPro"/>
</dbReference>
<dbReference type="InterPro" id="IPR005119">
    <property type="entry name" value="LysR_subst-bd"/>
</dbReference>
<evidence type="ECO:0000259" key="5">
    <source>
        <dbReference type="PROSITE" id="PS50931"/>
    </source>
</evidence>
<dbReference type="PANTHER" id="PTHR30537">
    <property type="entry name" value="HTH-TYPE TRANSCRIPTIONAL REGULATOR"/>
    <property type="match status" value="1"/>
</dbReference>
<dbReference type="GO" id="GO:0043565">
    <property type="term" value="F:sequence-specific DNA binding"/>
    <property type="evidence" value="ECO:0007669"/>
    <property type="project" value="TreeGrafter"/>
</dbReference>
<dbReference type="AlphaFoldDB" id="A0A379G245"/>
<accession>A0A379G245</accession>
<dbReference type="InterPro" id="IPR036388">
    <property type="entry name" value="WH-like_DNA-bd_sf"/>
</dbReference>
<name>A0A379G245_9GAMM</name>
<dbReference type="Pfam" id="PF00126">
    <property type="entry name" value="HTH_1"/>
    <property type="match status" value="1"/>
</dbReference>
<keyword evidence="3" id="KW-0238">DNA-binding</keyword>
<dbReference type="OrthoDB" id="9786526at2"/>
<gene>
    <name evidence="6" type="primary">gcvA_1</name>
    <name evidence="6" type="ORF">NCTC12026_01457</name>
</gene>
<dbReference type="GO" id="GO:0006351">
    <property type="term" value="P:DNA-templated transcription"/>
    <property type="evidence" value="ECO:0007669"/>
    <property type="project" value="TreeGrafter"/>
</dbReference>
<dbReference type="Gene3D" id="3.40.190.10">
    <property type="entry name" value="Periplasmic binding protein-like II"/>
    <property type="match status" value="2"/>
</dbReference>
<reference evidence="6 7" key="1">
    <citation type="submission" date="2018-06" db="EMBL/GenBank/DDBJ databases">
        <authorList>
            <consortium name="Pathogen Informatics"/>
            <person name="Doyle S."/>
        </authorList>
    </citation>
    <scope>NUCLEOTIDE SEQUENCE [LARGE SCALE GENOMIC DNA]</scope>
    <source>
        <strain evidence="6 7">NCTC12026</strain>
    </source>
</reference>
<dbReference type="EMBL" id="UGUA01000002">
    <property type="protein sequence ID" value="SUC35080.1"/>
    <property type="molecule type" value="Genomic_DNA"/>
</dbReference>
<organism evidence="6 7">
    <name type="scientific">Providencia rustigianii</name>
    <dbReference type="NCBI Taxonomy" id="158850"/>
    <lineage>
        <taxon>Bacteria</taxon>
        <taxon>Pseudomonadati</taxon>
        <taxon>Pseudomonadota</taxon>
        <taxon>Gammaproteobacteria</taxon>
        <taxon>Enterobacterales</taxon>
        <taxon>Morganellaceae</taxon>
        <taxon>Providencia</taxon>
    </lineage>
</organism>
<feature type="domain" description="HTH lysR-type" evidence="5">
    <location>
        <begin position="7"/>
        <end position="64"/>
    </location>
</feature>
<keyword evidence="4" id="KW-0804">Transcription</keyword>
<proteinExistence type="inferred from homology"/>
<dbReference type="SUPFAM" id="SSF46785">
    <property type="entry name" value="Winged helix' DNA-binding domain"/>
    <property type="match status" value="1"/>
</dbReference>
<dbReference type="RefSeq" id="WP_006813535.1">
    <property type="nucleotide sequence ID" value="NZ_AP018946.1"/>
</dbReference>
<dbReference type="PRINTS" id="PR00039">
    <property type="entry name" value="HTHLYSR"/>
</dbReference>
<dbReference type="SUPFAM" id="SSF53850">
    <property type="entry name" value="Periplasmic binding protein-like II"/>
    <property type="match status" value="1"/>
</dbReference>
<evidence type="ECO:0000256" key="3">
    <source>
        <dbReference type="ARBA" id="ARBA00023125"/>
    </source>
</evidence>
<dbReference type="PROSITE" id="PS50931">
    <property type="entry name" value="HTH_LYSR"/>
    <property type="match status" value="1"/>
</dbReference>
<evidence type="ECO:0000256" key="2">
    <source>
        <dbReference type="ARBA" id="ARBA00023015"/>
    </source>
</evidence>
<evidence type="ECO:0000313" key="6">
    <source>
        <dbReference type="EMBL" id="SUC35080.1"/>
    </source>
</evidence>
<dbReference type="Proteomes" id="UP000255129">
    <property type="component" value="Unassembled WGS sequence"/>
</dbReference>